<organism evidence="1 2">
    <name type="scientific">Candidatus Protofrankia californiensis</name>
    <dbReference type="NCBI Taxonomy" id="1839754"/>
    <lineage>
        <taxon>Bacteria</taxon>
        <taxon>Bacillati</taxon>
        <taxon>Actinomycetota</taxon>
        <taxon>Actinomycetes</taxon>
        <taxon>Frankiales</taxon>
        <taxon>Frankiaceae</taxon>
        <taxon>Protofrankia</taxon>
    </lineage>
</organism>
<keyword evidence="2" id="KW-1185">Reference proteome</keyword>
<accession>A0A1C3NSY7</accession>
<dbReference type="EMBL" id="FLUV01000065">
    <property type="protein sequence ID" value="SBW17316.1"/>
    <property type="molecule type" value="Genomic_DNA"/>
</dbReference>
<sequence length="120" mass="12651">MFAGGVLARIGAGVEAEPIARTAVGLYESGHGGFEERGHALLALSAALMAREHPDPEEAAVRALAVVEMLDDCPTSTVTANLRRTAAQLRPYRELHPVRALHDALSARRRLALTTGSASA</sequence>
<reference evidence="2" key="1">
    <citation type="submission" date="2016-02" db="EMBL/GenBank/DDBJ databases">
        <authorList>
            <person name="Wibberg D."/>
        </authorList>
    </citation>
    <scope>NUCLEOTIDE SEQUENCE [LARGE SCALE GENOMIC DNA]</scope>
</reference>
<protein>
    <submittedName>
        <fullName evidence="1">Uncharacterized protein</fullName>
    </submittedName>
</protein>
<evidence type="ECO:0000313" key="1">
    <source>
        <dbReference type="EMBL" id="SBW17316.1"/>
    </source>
</evidence>
<proteinExistence type="predicted"/>
<dbReference type="AlphaFoldDB" id="A0A1C3NSY7"/>
<dbReference type="Proteomes" id="UP000199013">
    <property type="component" value="Unassembled WGS sequence"/>
</dbReference>
<gene>
    <name evidence="1" type="ORF">FDG2_0161</name>
</gene>
<name>A0A1C3NSY7_9ACTN</name>
<evidence type="ECO:0000313" key="2">
    <source>
        <dbReference type="Proteomes" id="UP000199013"/>
    </source>
</evidence>